<reference evidence="3 4" key="2">
    <citation type="submission" date="2021-08" db="EMBL/GenBank/DDBJ databases">
        <title>Massilia sp. R798.</title>
        <authorList>
            <person name="Baek J.H."/>
            <person name="Jung H.S."/>
            <person name="Kim K.R."/>
            <person name="Jeon C.O."/>
        </authorList>
    </citation>
    <scope>NUCLEOTIDE SEQUENCE [LARGE SCALE GENOMIC DNA]</scope>
    <source>
        <strain evidence="3 4">R798</strain>
    </source>
</reference>
<keyword evidence="1" id="KW-0472">Membrane</keyword>
<evidence type="ECO:0000313" key="4">
    <source>
        <dbReference type="Proteomes" id="UP000809349"/>
    </source>
</evidence>
<organism evidence="3 4">
    <name type="scientific">Massilia soli</name>
    <dbReference type="NCBI Taxonomy" id="2792854"/>
    <lineage>
        <taxon>Bacteria</taxon>
        <taxon>Pseudomonadati</taxon>
        <taxon>Pseudomonadota</taxon>
        <taxon>Betaproteobacteria</taxon>
        <taxon>Burkholderiales</taxon>
        <taxon>Oxalobacteraceae</taxon>
        <taxon>Telluria group</taxon>
        <taxon>Massilia</taxon>
    </lineage>
</organism>
<name>A0ABS7SMR7_9BURK</name>
<dbReference type="InterPro" id="IPR003646">
    <property type="entry name" value="SH3-like_bac-type"/>
</dbReference>
<dbReference type="Pfam" id="PF08239">
    <property type="entry name" value="SH3_3"/>
    <property type="match status" value="1"/>
</dbReference>
<protein>
    <submittedName>
        <fullName evidence="3">SH3 domain-containing protein</fullName>
    </submittedName>
</protein>
<evidence type="ECO:0000313" key="3">
    <source>
        <dbReference type="EMBL" id="MBZ2207475.1"/>
    </source>
</evidence>
<feature type="domain" description="SH3b" evidence="2">
    <location>
        <begin position="79"/>
        <end position="133"/>
    </location>
</feature>
<keyword evidence="1" id="KW-0812">Transmembrane</keyword>
<dbReference type="Gene3D" id="2.30.30.40">
    <property type="entry name" value="SH3 Domains"/>
    <property type="match status" value="1"/>
</dbReference>
<feature type="transmembrane region" description="Helical" evidence="1">
    <location>
        <begin position="37"/>
        <end position="56"/>
    </location>
</feature>
<keyword evidence="1" id="KW-1133">Transmembrane helix</keyword>
<proteinExistence type="predicted"/>
<evidence type="ECO:0000256" key="1">
    <source>
        <dbReference type="SAM" id="Phobius"/>
    </source>
</evidence>
<dbReference type="RefSeq" id="WP_223467962.1">
    <property type="nucleotide sequence ID" value="NZ_JAFBIL020000003.1"/>
</dbReference>
<dbReference type="Proteomes" id="UP000809349">
    <property type="component" value="Unassembled WGS sequence"/>
</dbReference>
<dbReference type="EMBL" id="JAFBIL020000003">
    <property type="protein sequence ID" value="MBZ2207475.1"/>
    <property type="molecule type" value="Genomic_DNA"/>
</dbReference>
<keyword evidence="4" id="KW-1185">Reference proteome</keyword>
<evidence type="ECO:0000259" key="2">
    <source>
        <dbReference type="Pfam" id="PF08239"/>
    </source>
</evidence>
<accession>A0ABS7SMR7</accession>
<comment type="caution">
    <text evidence="3">The sequence shown here is derived from an EMBL/GenBank/DDBJ whole genome shotgun (WGS) entry which is preliminary data.</text>
</comment>
<gene>
    <name evidence="3" type="ORF">I4X03_009410</name>
</gene>
<sequence length="141" mass="14910">MATLLTVAAYGLALLLTLVLASLLTPASWWRRPNARAAAIVAGGTWGLGALFAGALHATEPKPLPPTAQLASHYQVFRALNLRDGTGTSAKRVAVVPAGAIVAATGMREGDWWQVRAQVSGTQVTGWASSLWLRRADERPK</sequence>
<reference evidence="3 4" key="1">
    <citation type="submission" date="2021-01" db="EMBL/GenBank/DDBJ databases">
        <authorList>
            <person name="Ruan W."/>
            <person name="Khan S.A."/>
            <person name="Jeon C.O."/>
        </authorList>
    </citation>
    <scope>NUCLEOTIDE SEQUENCE [LARGE SCALE GENOMIC DNA]</scope>
    <source>
        <strain evidence="3 4">R798</strain>
    </source>
</reference>